<protein>
    <submittedName>
        <fullName evidence="2">CHAT domain-containing protein</fullName>
    </submittedName>
</protein>
<dbReference type="EMBL" id="BAAARW010000012">
    <property type="protein sequence ID" value="GAA2423731.1"/>
    <property type="molecule type" value="Genomic_DNA"/>
</dbReference>
<name>A0ABN3J707_9ACTN</name>
<gene>
    <name evidence="2" type="ORF">GCM10010191_39820</name>
</gene>
<comment type="caution">
    <text evidence="2">The sequence shown here is derived from an EMBL/GenBank/DDBJ whole genome shotgun (WGS) entry which is preliminary data.</text>
</comment>
<keyword evidence="3" id="KW-1185">Reference proteome</keyword>
<dbReference type="RefSeq" id="WP_344590549.1">
    <property type="nucleotide sequence ID" value="NZ_BAAARW010000012.1"/>
</dbReference>
<dbReference type="Proteomes" id="UP001501231">
    <property type="component" value="Unassembled WGS sequence"/>
</dbReference>
<feature type="domain" description="CHAT" evidence="1">
    <location>
        <begin position="240"/>
        <end position="372"/>
    </location>
</feature>
<accession>A0ABN3J707</accession>
<sequence>MARNRLAEVLFGPARRGPAPPARPPARRVEPATPARVTALEPFEADPGAPAAPGVAQLRIVRAISDGEPVFGVSGHCCCADLPYHAPGEYGRPGLSLGTLMSREAAAGGAPPAKTLHWMRGWSESKRPLVGWLNRLRRVHGDRLRLIIWDDTDFDIPWELLWLPGEPGDGVRGGWLGAEVAVSRRTTLHGPAARPAARCSGEVVGFVDESDLEIAGDLPILRDLGMRTFPSFRDLVSYLEEAGAPPSLVYVACHGSYSVDGFEFTLGELPLGELNGRVLRRLAGTDGLVFLNACHSGRLIIEERFNDKTLRGFAKVFLASGAAGLIGTAAEVGTRSAREAARTLIRRLRDEPGTPVAVALRDYRRSLAPDDVPPVRDVAANQALLQFMYAFVYIYYGDPHSTVRLVPAAGKGGAT</sequence>
<evidence type="ECO:0000259" key="1">
    <source>
        <dbReference type="Pfam" id="PF12770"/>
    </source>
</evidence>
<organism evidence="2 3">
    <name type="scientific">Actinomadura vinacea</name>
    <dbReference type="NCBI Taxonomy" id="115336"/>
    <lineage>
        <taxon>Bacteria</taxon>
        <taxon>Bacillati</taxon>
        <taxon>Actinomycetota</taxon>
        <taxon>Actinomycetes</taxon>
        <taxon>Streptosporangiales</taxon>
        <taxon>Thermomonosporaceae</taxon>
        <taxon>Actinomadura</taxon>
    </lineage>
</organism>
<reference evidence="2 3" key="1">
    <citation type="journal article" date="2019" name="Int. J. Syst. Evol. Microbiol.">
        <title>The Global Catalogue of Microorganisms (GCM) 10K type strain sequencing project: providing services to taxonomists for standard genome sequencing and annotation.</title>
        <authorList>
            <consortium name="The Broad Institute Genomics Platform"/>
            <consortium name="The Broad Institute Genome Sequencing Center for Infectious Disease"/>
            <person name="Wu L."/>
            <person name="Ma J."/>
        </authorList>
    </citation>
    <scope>NUCLEOTIDE SEQUENCE [LARGE SCALE GENOMIC DNA]</scope>
    <source>
        <strain evidence="2 3">JCM 3325</strain>
    </source>
</reference>
<evidence type="ECO:0000313" key="2">
    <source>
        <dbReference type="EMBL" id="GAA2423731.1"/>
    </source>
</evidence>
<dbReference type="Pfam" id="PF12770">
    <property type="entry name" value="CHAT"/>
    <property type="match status" value="1"/>
</dbReference>
<dbReference type="InterPro" id="IPR024983">
    <property type="entry name" value="CHAT_dom"/>
</dbReference>
<evidence type="ECO:0000313" key="3">
    <source>
        <dbReference type="Proteomes" id="UP001501231"/>
    </source>
</evidence>
<proteinExistence type="predicted"/>